<name>A0A0J9TM49_PLAVI</name>
<sequence>MKISANRPNDPNCVQKFSNQMENYCNNIFSIYELSDLLYDIKVDDFNKINILYHLYVNYDKLKKGLSTLSEENKSSLLPHSNECNKLYKKSETMHNDQDTIFNQKLTKFTSLYKDLYPTFVVKEKEFNIYFKRLSDNPNNIITTSVFGSLVGLIPFMGILYKVKEL</sequence>
<evidence type="ECO:0000313" key="2">
    <source>
        <dbReference type="EMBL" id="KMZ96429.1"/>
    </source>
</evidence>
<accession>A0A0J9TM49</accession>
<dbReference type="OrthoDB" id="10382873at2759"/>
<feature type="transmembrane region" description="Helical" evidence="1">
    <location>
        <begin position="141"/>
        <end position="161"/>
    </location>
</feature>
<proteinExistence type="predicted"/>
<dbReference type="AlphaFoldDB" id="A0A0J9TM49"/>
<reference evidence="2 3" key="1">
    <citation type="submission" date="2011-09" db="EMBL/GenBank/DDBJ databases">
        <title>The Genome Sequence of Plasmodium vivax North Korean.</title>
        <authorList>
            <consortium name="The Broad Institute Genome Sequencing Platform"/>
            <consortium name="The Broad Institute Genome Sequencing Center for Infectious Disease"/>
            <person name="Neafsey D."/>
            <person name="Carlton J."/>
            <person name="Barnwell J."/>
            <person name="Collins W."/>
            <person name="Escalante A."/>
            <person name="Mullikin J."/>
            <person name="Saul A."/>
            <person name="Guigo R."/>
            <person name="Camara F."/>
            <person name="Young S.K."/>
            <person name="Zeng Q."/>
            <person name="Gargeya S."/>
            <person name="Fitzgerald M."/>
            <person name="Haas B."/>
            <person name="Abouelleil A."/>
            <person name="Alvarado L."/>
            <person name="Arachchi H.M."/>
            <person name="Berlin A."/>
            <person name="Brown A."/>
            <person name="Chapman S.B."/>
            <person name="Chen Z."/>
            <person name="Dunbar C."/>
            <person name="Freedman E."/>
            <person name="Gearin G."/>
            <person name="Gellesch M."/>
            <person name="Goldberg J."/>
            <person name="Griggs A."/>
            <person name="Gujja S."/>
            <person name="Heiman D."/>
            <person name="Howarth C."/>
            <person name="Larson L."/>
            <person name="Lui A."/>
            <person name="MacDonald P.J.P."/>
            <person name="Montmayeur A."/>
            <person name="Murphy C."/>
            <person name="Neiman D."/>
            <person name="Pearson M."/>
            <person name="Priest M."/>
            <person name="Roberts A."/>
            <person name="Saif S."/>
            <person name="Shea T."/>
            <person name="Shenoy N."/>
            <person name="Sisk P."/>
            <person name="Stolte C."/>
            <person name="Sykes S."/>
            <person name="Wortman J."/>
            <person name="Nusbaum C."/>
            <person name="Birren B."/>
        </authorList>
    </citation>
    <scope>NUCLEOTIDE SEQUENCE [LARGE SCALE GENOMIC DNA]</scope>
    <source>
        <strain evidence="2 3">North Korean</strain>
    </source>
</reference>
<keyword evidence="1" id="KW-0472">Membrane</keyword>
<evidence type="ECO:0000256" key="1">
    <source>
        <dbReference type="SAM" id="Phobius"/>
    </source>
</evidence>
<evidence type="ECO:0000313" key="3">
    <source>
        <dbReference type="Proteomes" id="UP000053239"/>
    </source>
</evidence>
<keyword evidence="1" id="KW-1133">Transmembrane helix</keyword>
<dbReference type="Proteomes" id="UP000053239">
    <property type="component" value="Unassembled WGS sequence"/>
</dbReference>
<protein>
    <recommendedName>
        <fullName evidence="4">PIR Superfamily Protein</fullName>
    </recommendedName>
</protein>
<keyword evidence="1" id="KW-0812">Transmembrane</keyword>
<dbReference type="EMBL" id="KQ235607">
    <property type="protein sequence ID" value="KMZ96429.1"/>
    <property type="molecule type" value="Genomic_DNA"/>
</dbReference>
<organism evidence="2 3">
    <name type="scientific">Plasmodium vivax North Korean</name>
    <dbReference type="NCBI Taxonomy" id="1035514"/>
    <lineage>
        <taxon>Eukaryota</taxon>
        <taxon>Sar</taxon>
        <taxon>Alveolata</taxon>
        <taxon>Apicomplexa</taxon>
        <taxon>Aconoidasida</taxon>
        <taxon>Haemosporida</taxon>
        <taxon>Plasmodiidae</taxon>
        <taxon>Plasmodium</taxon>
        <taxon>Plasmodium (Plasmodium)</taxon>
    </lineage>
</organism>
<evidence type="ECO:0008006" key="4">
    <source>
        <dbReference type="Google" id="ProtNLM"/>
    </source>
</evidence>
<gene>
    <name evidence="2" type="ORF">PVNG_06137</name>
</gene>